<dbReference type="InterPro" id="IPR027939">
    <property type="entry name" value="NMT1/THI5"/>
</dbReference>
<dbReference type="PANTHER" id="PTHR31528">
    <property type="entry name" value="4-AMINO-5-HYDROXYMETHYL-2-METHYLPYRIMIDINE PHOSPHATE SYNTHASE THI11-RELATED"/>
    <property type="match status" value="1"/>
</dbReference>
<evidence type="ECO:0000259" key="3">
    <source>
        <dbReference type="Pfam" id="PF09084"/>
    </source>
</evidence>
<evidence type="ECO:0000256" key="2">
    <source>
        <dbReference type="SAM" id="SignalP"/>
    </source>
</evidence>
<reference evidence="5" key="1">
    <citation type="submission" date="2011-11" db="EMBL/GenBank/DDBJ databases">
        <title>Complete sequence of Desulfosporosinus orientis DSM 765.</title>
        <authorList>
            <person name="Lucas S."/>
            <person name="Han J."/>
            <person name="Lapidus A."/>
            <person name="Cheng J.-F."/>
            <person name="Goodwin L."/>
            <person name="Pitluck S."/>
            <person name="Peters L."/>
            <person name="Ovchinnikova G."/>
            <person name="Teshima H."/>
            <person name="Detter J.C."/>
            <person name="Han C."/>
            <person name="Tapia R."/>
            <person name="Land M."/>
            <person name="Hauser L."/>
            <person name="Kyrpides N."/>
            <person name="Ivanova N."/>
            <person name="Pagani I."/>
            <person name="Pester M."/>
            <person name="Spring S."/>
            <person name="Ollivier B."/>
            <person name="Rattei T."/>
            <person name="Klenk H.-P."/>
            <person name="Wagner M."/>
            <person name="Loy A."/>
            <person name="Woyke T."/>
        </authorList>
    </citation>
    <scope>NUCLEOTIDE SEQUENCE [LARGE SCALE GENOMIC DNA]</scope>
    <source>
        <strain evidence="5">ATCC 19365 / DSM 765 / NCIMB 8382 / VKM B-1628</strain>
    </source>
</reference>
<evidence type="ECO:0000313" key="5">
    <source>
        <dbReference type="Proteomes" id="UP000006346"/>
    </source>
</evidence>
<dbReference type="GO" id="GO:0009228">
    <property type="term" value="P:thiamine biosynthetic process"/>
    <property type="evidence" value="ECO:0007669"/>
    <property type="project" value="InterPro"/>
</dbReference>
<feature type="signal peptide" evidence="2">
    <location>
        <begin position="1"/>
        <end position="20"/>
    </location>
</feature>
<dbReference type="HOGENOM" id="CLU_028871_6_0_9"/>
<protein>
    <submittedName>
        <fullName evidence="4">ABC-type nitrate/sulfonate/bicarbonate transport system, periplasmic component</fullName>
    </submittedName>
</protein>
<dbReference type="PANTHER" id="PTHR31528:SF3">
    <property type="entry name" value="THIAMINE BIOSYNTHESIS PROTEIN HI_0357-RELATED"/>
    <property type="match status" value="1"/>
</dbReference>
<dbReference type="Gene3D" id="3.40.190.10">
    <property type="entry name" value="Periplasmic binding protein-like II"/>
    <property type="match status" value="2"/>
</dbReference>
<dbReference type="PROSITE" id="PS51257">
    <property type="entry name" value="PROKAR_LIPOPROTEIN"/>
    <property type="match status" value="1"/>
</dbReference>
<feature type="domain" description="SsuA/THI5-like" evidence="3">
    <location>
        <begin position="44"/>
        <end position="257"/>
    </location>
</feature>
<dbReference type="STRING" id="768706.Desor_3440"/>
<dbReference type="PATRIC" id="fig|768706.3.peg.3466"/>
<dbReference type="OrthoDB" id="9815602at2"/>
<keyword evidence="5" id="KW-1185">Reference proteome</keyword>
<dbReference type="EMBL" id="CP003108">
    <property type="protein sequence ID" value="AET68935.1"/>
    <property type="molecule type" value="Genomic_DNA"/>
</dbReference>
<evidence type="ECO:0000256" key="1">
    <source>
        <dbReference type="ARBA" id="ARBA00022729"/>
    </source>
</evidence>
<dbReference type="InterPro" id="IPR012640">
    <property type="entry name" value="Membr_lipoprot_lipid_attach_CS"/>
</dbReference>
<dbReference type="RefSeq" id="WP_014185743.1">
    <property type="nucleotide sequence ID" value="NC_016584.1"/>
</dbReference>
<keyword evidence="1 2" id="KW-0732">Signal</keyword>
<dbReference type="InterPro" id="IPR015168">
    <property type="entry name" value="SsuA/THI5"/>
</dbReference>
<reference evidence="4 5" key="2">
    <citation type="journal article" date="2012" name="J. Bacteriol.">
        <title>Complete genome sequences of Desulfosporosinus orientis DSM765T, Desulfosporosinus youngiae DSM17734T, Desulfosporosinus meridiei DSM13257T, and Desulfosporosinus acidiphilus DSM22704T.</title>
        <authorList>
            <person name="Pester M."/>
            <person name="Brambilla E."/>
            <person name="Alazard D."/>
            <person name="Rattei T."/>
            <person name="Weinmaier T."/>
            <person name="Han J."/>
            <person name="Lucas S."/>
            <person name="Lapidus A."/>
            <person name="Cheng J.F."/>
            <person name="Goodwin L."/>
            <person name="Pitluck S."/>
            <person name="Peters L."/>
            <person name="Ovchinnikova G."/>
            <person name="Teshima H."/>
            <person name="Detter J.C."/>
            <person name="Han C.S."/>
            <person name="Tapia R."/>
            <person name="Land M.L."/>
            <person name="Hauser L."/>
            <person name="Kyrpides N.C."/>
            <person name="Ivanova N.N."/>
            <person name="Pagani I."/>
            <person name="Huntmann M."/>
            <person name="Wei C.L."/>
            <person name="Davenport K.W."/>
            <person name="Daligault H."/>
            <person name="Chain P.S."/>
            <person name="Chen A."/>
            <person name="Mavromatis K."/>
            <person name="Markowitz V."/>
            <person name="Szeto E."/>
            <person name="Mikhailova N."/>
            <person name="Pati A."/>
            <person name="Wagner M."/>
            <person name="Woyke T."/>
            <person name="Ollivier B."/>
            <person name="Klenk H.P."/>
            <person name="Spring S."/>
            <person name="Loy A."/>
        </authorList>
    </citation>
    <scope>NUCLEOTIDE SEQUENCE [LARGE SCALE GENOMIC DNA]</scope>
    <source>
        <strain evidence="5">ATCC 19365 / DSM 765 / NCIMB 8382 / VKM B-1628</strain>
    </source>
</reference>
<accession>G7WFR2</accession>
<name>G7WFR2_DESOD</name>
<dbReference type="SUPFAM" id="SSF53850">
    <property type="entry name" value="Periplasmic binding protein-like II"/>
    <property type="match status" value="1"/>
</dbReference>
<sequence>MKKFLYILVILFLLSGCSTAPSSSSPSSSNPLTPVTVMLDWTPNTNHTGLFVAKDNGYFAQEGLDVQFVQPSSSGTVEQLVAVGKSDFGISQQEQVTTARANDVPIISLAAIIQHNTSGFASLSTKNIHTAKDFEGRTYGGWGLPSEDAVLKALMQKENADFSKINMVNIGEADQLTSLTKDIDLTWIFYGWTGIEAELRNQPLDILWLKDVDPALDFYTPVVITSEKMLQSQPDLVRHFMKAVSEGYQYAIGHPNESAEILIKNAPEANPELIRKSQAWLSPQYQADAEKWGLQKTSVWEGYAKWLVDRSLLPKMVDPAKAFTNDFLPKS</sequence>
<dbReference type="Proteomes" id="UP000006346">
    <property type="component" value="Chromosome"/>
</dbReference>
<evidence type="ECO:0000313" key="4">
    <source>
        <dbReference type="EMBL" id="AET68935.1"/>
    </source>
</evidence>
<feature type="chain" id="PRO_5039108862" evidence="2">
    <location>
        <begin position="21"/>
        <end position="331"/>
    </location>
</feature>
<gene>
    <name evidence="4" type="ordered locus">Desor_3440</name>
</gene>
<dbReference type="eggNOG" id="COG0715">
    <property type="taxonomic scope" value="Bacteria"/>
</dbReference>
<proteinExistence type="predicted"/>
<dbReference type="AlphaFoldDB" id="G7WFR2"/>
<dbReference type="Pfam" id="PF08139">
    <property type="entry name" value="LPAM_1"/>
    <property type="match status" value="1"/>
</dbReference>
<organism evidence="4 5">
    <name type="scientific">Desulfosporosinus orientis (strain ATCC 19365 / DSM 765 / NCIMB 8382 / VKM B-1628 / Singapore I)</name>
    <name type="common">Desulfotomaculum orientis</name>
    <dbReference type="NCBI Taxonomy" id="768706"/>
    <lineage>
        <taxon>Bacteria</taxon>
        <taxon>Bacillati</taxon>
        <taxon>Bacillota</taxon>
        <taxon>Clostridia</taxon>
        <taxon>Eubacteriales</taxon>
        <taxon>Desulfitobacteriaceae</taxon>
        <taxon>Desulfosporosinus</taxon>
    </lineage>
</organism>
<dbReference type="Pfam" id="PF09084">
    <property type="entry name" value="NMT1"/>
    <property type="match status" value="1"/>
</dbReference>
<dbReference type="KEGG" id="dor:Desor_3440"/>